<reference evidence="3 4" key="1">
    <citation type="submission" date="2010-10" db="EMBL/GenBank/DDBJ databases">
        <title>Complete sequence of Mesorhizobium opportunistum WSM2075.</title>
        <authorList>
            <consortium name="US DOE Joint Genome Institute"/>
            <person name="Lucas S."/>
            <person name="Copeland A."/>
            <person name="Lapidus A."/>
            <person name="Cheng J.-F."/>
            <person name="Bruce D."/>
            <person name="Goodwin L."/>
            <person name="Pitluck S."/>
            <person name="Chertkov O."/>
            <person name="Misra M."/>
            <person name="Detter J.C."/>
            <person name="Han C."/>
            <person name="Tapia R."/>
            <person name="Land M."/>
            <person name="Hauser L."/>
            <person name="Kyrpides N."/>
            <person name="Ovchinnikova G."/>
            <person name="Mavrommatis K.M."/>
            <person name="Tiwari R.P."/>
            <person name="Howieson J.G."/>
            <person name="O'Hara G.W."/>
            <person name="Nandasena K.G."/>
            <person name="Woyke T."/>
        </authorList>
    </citation>
    <scope>NUCLEOTIDE SEQUENCE [LARGE SCALE GENOMIC DNA]</scope>
    <source>
        <strain evidence="4">LMG 24607 / HAMBI 3007 / WSM2075</strain>
    </source>
</reference>
<organism evidence="3 4">
    <name type="scientific">Mesorhizobium opportunistum (strain LMG 24607 / HAMBI 3007 / WSM2075)</name>
    <dbReference type="NCBI Taxonomy" id="536019"/>
    <lineage>
        <taxon>Bacteria</taxon>
        <taxon>Pseudomonadati</taxon>
        <taxon>Pseudomonadota</taxon>
        <taxon>Alphaproteobacteria</taxon>
        <taxon>Hyphomicrobiales</taxon>
        <taxon>Phyllobacteriaceae</taxon>
        <taxon>Mesorhizobium</taxon>
    </lineage>
</organism>
<evidence type="ECO:0000259" key="2">
    <source>
        <dbReference type="PROSITE" id="PS51819"/>
    </source>
</evidence>
<dbReference type="PROSITE" id="PS51819">
    <property type="entry name" value="VOC"/>
    <property type="match status" value="1"/>
</dbReference>
<feature type="region of interest" description="Disordered" evidence="1">
    <location>
        <begin position="271"/>
        <end position="291"/>
    </location>
</feature>
<gene>
    <name evidence="3" type="ordered locus">Mesop_4415</name>
</gene>
<dbReference type="KEGG" id="mop:Mesop_4415"/>
<protein>
    <submittedName>
        <fullName evidence="3">Glyoxalase/bleomycin resistance protein/dioxygenase</fullName>
    </submittedName>
</protein>
<dbReference type="HOGENOM" id="CLU_046006_10_4_5"/>
<proteinExistence type="predicted"/>
<evidence type="ECO:0000256" key="1">
    <source>
        <dbReference type="SAM" id="MobiDB-lite"/>
    </source>
</evidence>
<dbReference type="InterPro" id="IPR004360">
    <property type="entry name" value="Glyas_Fos-R_dOase_dom"/>
</dbReference>
<dbReference type="Pfam" id="PF00903">
    <property type="entry name" value="Glyoxalase"/>
    <property type="match status" value="1"/>
</dbReference>
<dbReference type="AlphaFoldDB" id="F7YAS9"/>
<dbReference type="InterPro" id="IPR037523">
    <property type="entry name" value="VOC_core"/>
</dbReference>
<sequence length="310" mass="33710">MSRRSLLPAEREFLAALATVGIVGAPPGTLKIWIEDDSARAGVRHGEVAAPSSHIVQWKAAHRYHRAIDAVALLCSRISVWAGIAAEPRELDLRNDVVRTEAAKKRQESAAVDMKLEVVVIPVSDVDRAKRFYGNLGWRLDADFAVGDTFRVVQFTPPGSPSSIHFGIGLTSALPGSVQGLYLVVSDIEAAHAELVARGVDASEVSYRTGPGQPAIKGKDPERRTYNSFTSFNDPDGNAWLLQEITTRLPGRIDADTRFTAPAELAAALRRAAGAHGEHEKRTGGQRDENWPDWYAEYMVAEQAGKPLPT</sequence>
<name>F7YAS9_MESOW</name>
<dbReference type="Gene3D" id="3.10.180.10">
    <property type="entry name" value="2,3-Dihydroxybiphenyl 1,2-Dioxygenase, domain 1"/>
    <property type="match status" value="1"/>
</dbReference>
<dbReference type="InterPro" id="IPR029068">
    <property type="entry name" value="Glyas_Bleomycin-R_OHBP_Dase"/>
</dbReference>
<accession>F7YAS9</accession>
<evidence type="ECO:0000313" key="4">
    <source>
        <dbReference type="Proteomes" id="UP000001623"/>
    </source>
</evidence>
<dbReference type="SUPFAM" id="SSF54593">
    <property type="entry name" value="Glyoxalase/Bleomycin resistance protein/Dihydroxybiphenyl dioxygenase"/>
    <property type="match status" value="1"/>
</dbReference>
<dbReference type="Proteomes" id="UP000001623">
    <property type="component" value="Chromosome"/>
</dbReference>
<feature type="compositionally biased region" description="Basic and acidic residues" evidence="1">
    <location>
        <begin position="276"/>
        <end position="290"/>
    </location>
</feature>
<dbReference type="eggNOG" id="COG0346">
    <property type="taxonomic scope" value="Bacteria"/>
</dbReference>
<dbReference type="EMBL" id="CP002279">
    <property type="protein sequence ID" value="AEH88839.1"/>
    <property type="molecule type" value="Genomic_DNA"/>
</dbReference>
<feature type="domain" description="VOC" evidence="2">
    <location>
        <begin position="115"/>
        <end position="245"/>
    </location>
</feature>
<evidence type="ECO:0000313" key="3">
    <source>
        <dbReference type="EMBL" id="AEH88839.1"/>
    </source>
</evidence>
<dbReference type="STRING" id="536019.Mesop_4415"/>